<sequence length="178" mass="19852">MHPGLPLDWVVVSALAAPHLLYSFIWFFPKIWLRWFGKEAVTVFSYIAACGKVLQFGAMVAWLTLSAGKGLWLDVTQVRAVQWAVFFVLFLGGQVLNGGVYRAIGKNGVYYGFKLGKKIPWCSGFPFNVVAHPQYIGSVITIWGIVALLWGQAPAGFGKLAWYWTCLYAVTALQEHFT</sequence>
<gene>
    <name evidence="17" type="ORF">WJX73_007648</name>
</gene>
<evidence type="ECO:0000256" key="5">
    <source>
        <dbReference type="ARBA" id="ARBA00022603"/>
    </source>
</evidence>
<comment type="pathway">
    <text evidence="3">Lipid metabolism.</text>
</comment>
<evidence type="ECO:0000256" key="10">
    <source>
        <dbReference type="ARBA" id="ARBA00022989"/>
    </source>
</evidence>
<evidence type="ECO:0000256" key="15">
    <source>
        <dbReference type="ARBA" id="ARBA00034137"/>
    </source>
</evidence>
<keyword evidence="13" id="KW-0594">Phospholipid biosynthesis</keyword>
<dbReference type="Pfam" id="PF04191">
    <property type="entry name" value="PEMT"/>
    <property type="match status" value="1"/>
</dbReference>
<feature type="transmembrane region" description="Helical" evidence="16">
    <location>
        <begin position="40"/>
        <end position="63"/>
    </location>
</feature>
<keyword evidence="8 16" id="KW-0812">Transmembrane</keyword>
<evidence type="ECO:0000256" key="2">
    <source>
        <dbReference type="ARBA" id="ARBA00004969"/>
    </source>
</evidence>
<dbReference type="PANTHER" id="PTHR15458">
    <property type="entry name" value="PHOSPHATIDYLETHANOLAMINE N-METHYLTRANSFERASE"/>
    <property type="match status" value="1"/>
</dbReference>
<organism evidence="17 18">
    <name type="scientific">Symbiochloris irregularis</name>
    <dbReference type="NCBI Taxonomy" id="706552"/>
    <lineage>
        <taxon>Eukaryota</taxon>
        <taxon>Viridiplantae</taxon>
        <taxon>Chlorophyta</taxon>
        <taxon>core chlorophytes</taxon>
        <taxon>Trebouxiophyceae</taxon>
        <taxon>Trebouxiales</taxon>
        <taxon>Trebouxiaceae</taxon>
        <taxon>Symbiochloris</taxon>
    </lineage>
</organism>
<evidence type="ECO:0000256" key="3">
    <source>
        <dbReference type="ARBA" id="ARBA00005189"/>
    </source>
</evidence>
<dbReference type="InterPro" id="IPR007318">
    <property type="entry name" value="Phopholipid_MeTrfase"/>
</dbReference>
<evidence type="ECO:0000256" key="7">
    <source>
        <dbReference type="ARBA" id="ARBA00022691"/>
    </source>
</evidence>
<dbReference type="GO" id="GO:0005789">
    <property type="term" value="C:endoplasmic reticulum membrane"/>
    <property type="evidence" value="ECO:0007669"/>
    <property type="project" value="UniProtKB-SubCell"/>
</dbReference>
<evidence type="ECO:0000256" key="8">
    <source>
        <dbReference type="ARBA" id="ARBA00022692"/>
    </source>
</evidence>
<comment type="caution">
    <text evidence="17">The sequence shown here is derived from an EMBL/GenBank/DDBJ whole genome shotgun (WGS) entry which is preliminary data.</text>
</comment>
<proteinExistence type="predicted"/>
<keyword evidence="18" id="KW-1185">Reference proteome</keyword>
<dbReference type="InterPro" id="IPR024960">
    <property type="entry name" value="PEMT/MFAP"/>
</dbReference>
<name>A0AAW1NIV0_9CHLO</name>
<dbReference type="GO" id="GO:0032259">
    <property type="term" value="P:methylation"/>
    <property type="evidence" value="ECO:0007669"/>
    <property type="project" value="UniProtKB-KW"/>
</dbReference>
<evidence type="ECO:0000256" key="6">
    <source>
        <dbReference type="ARBA" id="ARBA00022679"/>
    </source>
</evidence>
<evidence type="ECO:0000256" key="11">
    <source>
        <dbReference type="ARBA" id="ARBA00023098"/>
    </source>
</evidence>
<feature type="transmembrane region" description="Helical" evidence="16">
    <location>
        <begin position="83"/>
        <end position="104"/>
    </location>
</feature>
<comment type="pathway">
    <text evidence="2">Phospholipid metabolism; phosphatidylcholine biosynthesis.</text>
</comment>
<keyword evidence="9" id="KW-0256">Endoplasmic reticulum</keyword>
<keyword evidence="4" id="KW-0444">Lipid biosynthesis</keyword>
<keyword evidence="10 16" id="KW-1133">Transmembrane helix</keyword>
<keyword evidence="12 16" id="KW-0472">Membrane</keyword>
<evidence type="ECO:0000313" key="18">
    <source>
        <dbReference type="Proteomes" id="UP001465755"/>
    </source>
</evidence>
<keyword evidence="6" id="KW-0808">Transferase</keyword>
<evidence type="ECO:0000256" key="13">
    <source>
        <dbReference type="ARBA" id="ARBA00023209"/>
    </source>
</evidence>
<protein>
    <recommendedName>
        <fullName evidence="15">phosphatidyl-N-methylethanolamine N-methyltransferase</fullName>
        <ecNumber evidence="15">2.1.1.71</ecNumber>
    </recommendedName>
</protein>
<accession>A0AAW1NIV0</accession>
<evidence type="ECO:0000256" key="16">
    <source>
        <dbReference type="SAM" id="Phobius"/>
    </source>
</evidence>
<evidence type="ECO:0000256" key="1">
    <source>
        <dbReference type="ARBA" id="ARBA00004477"/>
    </source>
</evidence>
<keyword evidence="7" id="KW-0949">S-adenosyl-L-methionine</keyword>
<reference evidence="17 18" key="1">
    <citation type="journal article" date="2024" name="Nat. Commun.">
        <title>Phylogenomics reveals the evolutionary origins of lichenization in chlorophyte algae.</title>
        <authorList>
            <person name="Puginier C."/>
            <person name="Libourel C."/>
            <person name="Otte J."/>
            <person name="Skaloud P."/>
            <person name="Haon M."/>
            <person name="Grisel S."/>
            <person name="Petersen M."/>
            <person name="Berrin J.G."/>
            <person name="Delaux P.M."/>
            <person name="Dal Grande F."/>
            <person name="Keller J."/>
        </authorList>
    </citation>
    <scope>NUCLEOTIDE SEQUENCE [LARGE SCALE GENOMIC DNA]</scope>
    <source>
        <strain evidence="17 18">SAG 2036</strain>
    </source>
</reference>
<evidence type="ECO:0000256" key="14">
    <source>
        <dbReference type="ARBA" id="ARBA00023264"/>
    </source>
</evidence>
<dbReference type="AlphaFoldDB" id="A0AAW1NIV0"/>
<dbReference type="Proteomes" id="UP001465755">
    <property type="component" value="Unassembled WGS sequence"/>
</dbReference>
<comment type="subcellular location">
    <subcellularLocation>
        <location evidence="1">Endoplasmic reticulum membrane</location>
        <topology evidence="1">Multi-pass membrane protein</topology>
    </subcellularLocation>
</comment>
<dbReference type="GO" id="GO:0000773">
    <property type="term" value="F:phosphatidyl-N-methylethanolamine N-methyltransferase activity"/>
    <property type="evidence" value="ECO:0007669"/>
    <property type="project" value="UniProtKB-EC"/>
</dbReference>
<keyword evidence="5" id="KW-0489">Methyltransferase</keyword>
<evidence type="ECO:0000256" key="4">
    <source>
        <dbReference type="ARBA" id="ARBA00022516"/>
    </source>
</evidence>
<evidence type="ECO:0000256" key="9">
    <source>
        <dbReference type="ARBA" id="ARBA00022824"/>
    </source>
</evidence>
<feature type="transmembrane region" description="Helical" evidence="16">
    <location>
        <begin position="125"/>
        <end position="150"/>
    </location>
</feature>
<evidence type="ECO:0000313" key="17">
    <source>
        <dbReference type="EMBL" id="KAK9787879.1"/>
    </source>
</evidence>
<evidence type="ECO:0000256" key="12">
    <source>
        <dbReference type="ARBA" id="ARBA00023136"/>
    </source>
</evidence>
<dbReference type="PANTHER" id="PTHR15458:SF5">
    <property type="entry name" value="PHOSPHATIDYLETHANOLAMINE N-METHYLTRANSFERASE"/>
    <property type="match status" value="1"/>
</dbReference>
<dbReference type="EC" id="2.1.1.71" evidence="15"/>
<feature type="transmembrane region" description="Helical" evidence="16">
    <location>
        <begin position="6"/>
        <end position="28"/>
    </location>
</feature>
<keyword evidence="11" id="KW-0443">Lipid metabolism</keyword>
<dbReference type="EMBL" id="JALJOQ010000238">
    <property type="protein sequence ID" value="KAK9787879.1"/>
    <property type="molecule type" value="Genomic_DNA"/>
</dbReference>
<keyword evidence="14" id="KW-1208">Phospholipid metabolism</keyword>
<dbReference type="GO" id="GO:0006656">
    <property type="term" value="P:phosphatidylcholine biosynthetic process"/>
    <property type="evidence" value="ECO:0007669"/>
    <property type="project" value="InterPro"/>
</dbReference>